<dbReference type="Pfam" id="PF00037">
    <property type="entry name" value="Fer4"/>
    <property type="match status" value="1"/>
</dbReference>
<name>X1CGR4_9ZZZZ</name>
<evidence type="ECO:0000259" key="1">
    <source>
        <dbReference type="PROSITE" id="PS51379"/>
    </source>
</evidence>
<feature type="domain" description="4Fe-4S ferredoxin-type" evidence="1">
    <location>
        <begin position="15"/>
        <end position="44"/>
    </location>
</feature>
<dbReference type="Gene3D" id="3.30.70.20">
    <property type="match status" value="1"/>
</dbReference>
<dbReference type="AlphaFoldDB" id="X1CGR4"/>
<organism evidence="2">
    <name type="scientific">marine sediment metagenome</name>
    <dbReference type="NCBI Taxonomy" id="412755"/>
    <lineage>
        <taxon>unclassified sequences</taxon>
        <taxon>metagenomes</taxon>
        <taxon>ecological metagenomes</taxon>
    </lineage>
</organism>
<accession>X1CGR4</accession>
<gene>
    <name evidence="2" type="ORF">S01H4_57375</name>
</gene>
<dbReference type="PROSITE" id="PS51379">
    <property type="entry name" value="4FE4S_FER_2"/>
    <property type="match status" value="1"/>
</dbReference>
<dbReference type="PROSITE" id="PS00198">
    <property type="entry name" value="4FE4S_FER_1"/>
    <property type="match status" value="1"/>
</dbReference>
<dbReference type="SUPFAM" id="SSF54862">
    <property type="entry name" value="4Fe-4S ferredoxins"/>
    <property type="match status" value="1"/>
</dbReference>
<sequence length="88" mass="9762">MSEIVNNITGHKNVCTEVVGKNLCVGCGICASICPRENLKIEFNSFGEYNAFEIDNGCEEKCSLCLEVCPFYNNKDNEDTLGKKLFAE</sequence>
<protein>
    <recommendedName>
        <fullName evidence="1">4Fe-4S ferredoxin-type domain-containing protein</fullName>
    </recommendedName>
</protein>
<feature type="non-terminal residue" evidence="2">
    <location>
        <position position="88"/>
    </location>
</feature>
<dbReference type="InterPro" id="IPR017896">
    <property type="entry name" value="4Fe4S_Fe-S-bd"/>
</dbReference>
<reference evidence="2" key="1">
    <citation type="journal article" date="2014" name="Front. Microbiol.">
        <title>High frequency of phylogenetically diverse reductive dehalogenase-homologous genes in deep subseafloor sedimentary metagenomes.</title>
        <authorList>
            <person name="Kawai M."/>
            <person name="Futagami T."/>
            <person name="Toyoda A."/>
            <person name="Takaki Y."/>
            <person name="Nishi S."/>
            <person name="Hori S."/>
            <person name="Arai W."/>
            <person name="Tsubouchi T."/>
            <person name="Morono Y."/>
            <person name="Uchiyama I."/>
            <person name="Ito T."/>
            <person name="Fujiyama A."/>
            <person name="Inagaki F."/>
            <person name="Takami H."/>
        </authorList>
    </citation>
    <scope>NUCLEOTIDE SEQUENCE</scope>
    <source>
        <strain evidence="2">Expedition CK06-06</strain>
    </source>
</reference>
<dbReference type="EMBL" id="BART01033367">
    <property type="protein sequence ID" value="GAH06847.1"/>
    <property type="molecule type" value="Genomic_DNA"/>
</dbReference>
<comment type="caution">
    <text evidence="2">The sequence shown here is derived from an EMBL/GenBank/DDBJ whole genome shotgun (WGS) entry which is preliminary data.</text>
</comment>
<proteinExistence type="predicted"/>
<dbReference type="InterPro" id="IPR017900">
    <property type="entry name" value="4Fe4S_Fe_S_CS"/>
</dbReference>
<evidence type="ECO:0000313" key="2">
    <source>
        <dbReference type="EMBL" id="GAH06847.1"/>
    </source>
</evidence>